<evidence type="ECO:0000313" key="1">
    <source>
        <dbReference type="EMBL" id="MDT0583427.1"/>
    </source>
</evidence>
<dbReference type="Gene3D" id="3.30.420.310">
    <property type="entry name" value="2-keto-3-deoxy-galactonokinase, C-terminal domain"/>
    <property type="match status" value="1"/>
</dbReference>
<dbReference type="InterPro" id="IPR042257">
    <property type="entry name" value="DGOK_C"/>
</dbReference>
<dbReference type="GO" id="GO:0034194">
    <property type="term" value="P:D-galactonate catabolic process"/>
    <property type="evidence" value="ECO:0007669"/>
    <property type="project" value="InterPro"/>
</dbReference>
<dbReference type="CDD" id="cd24012">
    <property type="entry name" value="ASKHA_NBD_KDGal-kinase"/>
    <property type="match status" value="1"/>
</dbReference>
<gene>
    <name evidence="1" type="ORF">RM544_12825</name>
</gene>
<comment type="caution">
    <text evidence="1">The sequence shown here is derived from an EMBL/GenBank/DDBJ whole genome shotgun (WGS) entry which is preliminary data.</text>
</comment>
<proteinExistence type="predicted"/>
<dbReference type="GO" id="GO:0008671">
    <property type="term" value="F:2-dehydro-3-deoxygalactonokinase activity"/>
    <property type="evidence" value="ECO:0007669"/>
    <property type="project" value="InterPro"/>
</dbReference>
<protein>
    <submittedName>
        <fullName evidence="1">2-dehydro-3-deoxygalactonokinase</fullName>
    </submittedName>
</protein>
<reference evidence="1 2" key="1">
    <citation type="submission" date="2023-09" db="EMBL/GenBank/DDBJ databases">
        <authorList>
            <person name="Rey-Velasco X."/>
        </authorList>
    </citation>
    <scope>NUCLEOTIDE SEQUENCE [LARGE SCALE GENOMIC DNA]</scope>
    <source>
        <strain evidence="1 2">W409</strain>
    </source>
</reference>
<dbReference type="RefSeq" id="WP_311362199.1">
    <property type="nucleotide sequence ID" value="NZ_JAVRIE010000005.1"/>
</dbReference>
<dbReference type="Proteomes" id="UP001249020">
    <property type="component" value="Unassembled WGS sequence"/>
</dbReference>
<name>A0AAW8R2L8_9ALTE</name>
<dbReference type="Pfam" id="PF05035">
    <property type="entry name" value="DGOK"/>
    <property type="match status" value="1"/>
</dbReference>
<evidence type="ECO:0000313" key="2">
    <source>
        <dbReference type="Proteomes" id="UP001249020"/>
    </source>
</evidence>
<organism evidence="1 2">
    <name type="scientific">Brumicola blandensis</name>
    <dbReference type="NCBI Taxonomy" id="3075611"/>
    <lineage>
        <taxon>Bacteria</taxon>
        <taxon>Pseudomonadati</taxon>
        <taxon>Pseudomonadota</taxon>
        <taxon>Gammaproteobacteria</taxon>
        <taxon>Alteromonadales</taxon>
        <taxon>Alteromonadaceae</taxon>
        <taxon>Brumicola</taxon>
    </lineage>
</organism>
<dbReference type="InterPro" id="IPR007729">
    <property type="entry name" value="DGOK"/>
</dbReference>
<sequence>MNDSSYFIAVDWGTSRLRAFLCRIREDGSLKLVTRSAGLGVSKSPLSFEDTLMQSIAPWEFEYGKLPILMSGQIGSSIGWKETPYLPCPISPQKLAKSCINFTCNGYEISIVPGLSCQLENDNYDCMRGEELQILGWLQLDPANRVGRHLLCLPGTHTKWVLVEDGKIKLFKTALTGELFDLIVNHSVLIQSKGPEFNLAAFDQEAFDKGAAFTLKSEQGSFMHGLFSVRSKQLFGQLSPEEATSYLSGLLIGSDIRAAVNATEWCLGSVDLVSIIGAPHLSRSFARVLASQNIKSDICKVTATTLLGFNSLYQSFLGLSEKSA</sequence>
<dbReference type="AlphaFoldDB" id="A0AAW8R2L8"/>
<accession>A0AAW8R2L8</accession>
<keyword evidence="2" id="KW-1185">Reference proteome</keyword>
<dbReference type="Gene3D" id="3.30.420.300">
    <property type="entry name" value="2-keto-3-deoxy-galactonokinase, substrate binding domain"/>
    <property type="match status" value="1"/>
</dbReference>
<dbReference type="InterPro" id="IPR042258">
    <property type="entry name" value="DGOK_N"/>
</dbReference>
<dbReference type="EMBL" id="JAVRIE010000005">
    <property type="protein sequence ID" value="MDT0583427.1"/>
    <property type="molecule type" value="Genomic_DNA"/>
</dbReference>